<evidence type="ECO:0000259" key="1">
    <source>
        <dbReference type="PROSITE" id="PS50980"/>
    </source>
</evidence>
<keyword evidence="3" id="KW-0808">Transferase</keyword>
<dbReference type="AlphaFoldDB" id="A0A7G9FQM2"/>
<dbReference type="GO" id="GO:0016740">
    <property type="term" value="F:transferase activity"/>
    <property type="evidence" value="ECO:0007669"/>
    <property type="project" value="UniProtKB-KW"/>
</dbReference>
<dbReference type="KEGG" id="wcp:H9Q76_06160"/>
<dbReference type="GO" id="GO:0004658">
    <property type="term" value="F:propionyl-CoA carboxylase activity"/>
    <property type="evidence" value="ECO:0007669"/>
    <property type="project" value="TreeGrafter"/>
</dbReference>
<dbReference type="InterPro" id="IPR051047">
    <property type="entry name" value="AccD/PCCB"/>
</dbReference>
<dbReference type="PANTHER" id="PTHR43842:SF2">
    <property type="entry name" value="PROPIONYL-COA CARBOXYLASE BETA CHAIN, MITOCHONDRIAL"/>
    <property type="match status" value="1"/>
</dbReference>
<dbReference type="Pfam" id="PF01039">
    <property type="entry name" value="Carboxyl_trans"/>
    <property type="match status" value="1"/>
</dbReference>
<dbReference type="InterPro" id="IPR029045">
    <property type="entry name" value="ClpP/crotonase-like_dom_sf"/>
</dbReference>
<dbReference type="EMBL" id="CP060632">
    <property type="protein sequence ID" value="QNM00854.1"/>
    <property type="molecule type" value="Genomic_DNA"/>
</dbReference>
<keyword evidence="4" id="KW-1185">Reference proteome</keyword>
<accession>A0A7G9FQM2</accession>
<reference evidence="3 4" key="1">
    <citation type="submission" date="2020-08" db="EMBL/GenBank/DDBJ databases">
        <authorList>
            <person name="Liu C."/>
            <person name="Sun Q."/>
        </authorList>
    </citation>
    <scope>NUCLEOTIDE SEQUENCE [LARGE SCALE GENOMIC DNA]</scope>
    <source>
        <strain evidence="3 4">NSJ-4</strain>
    </source>
</reference>
<dbReference type="PROSITE" id="PS50989">
    <property type="entry name" value="COA_CT_CTER"/>
    <property type="match status" value="1"/>
</dbReference>
<dbReference type="SUPFAM" id="SSF52096">
    <property type="entry name" value="ClpP/crotonase"/>
    <property type="match status" value="2"/>
</dbReference>
<organism evidence="3 4">
    <name type="scientific">Wujia chipingensis</name>
    <dbReference type="NCBI Taxonomy" id="2763670"/>
    <lineage>
        <taxon>Bacteria</taxon>
        <taxon>Bacillati</taxon>
        <taxon>Bacillota</taxon>
        <taxon>Clostridia</taxon>
        <taxon>Lachnospirales</taxon>
        <taxon>Lachnospiraceae</taxon>
        <taxon>Wujia</taxon>
    </lineage>
</organism>
<feature type="domain" description="CoA carboxyltransferase N-terminal" evidence="1">
    <location>
        <begin position="1"/>
        <end position="169"/>
    </location>
</feature>
<dbReference type="RefSeq" id="WP_021985622.1">
    <property type="nucleotide sequence ID" value="NZ_CP060632.1"/>
</dbReference>
<dbReference type="InterPro" id="IPR011763">
    <property type="entry name" value="COA_CT_C"/>
</dbReference>
<evidence type="ECO:0000259" key="2">
    <source>
        <dbReference type="PROSITE" id="PS50989"/>
    </source>
</evidence>
<proteinExistence type="predicted"/>
<gene>
    <name evidence="3" type="ORF">H9Q76_06160</name>
</gene>
<dbReference type="InterPro" id="IPR011762">
    <property type="entry name" value="COA_CT_N"/>
</dbReference>
<feature type="domain" description="CoA carboxyltransferase C-terminal" evidence="2">
    <location>
        <begin position="216"/>
        <end position="458"/>
    </location>
</feature>
<evidence type="ECO:0000313" key="4">
    <source>
        <dbReference type="Proteomes" id="UP000515819"/>
    </source>
</evidence>
<protein>
    <submittedName>
        <fullName evidence="3">Carboxyl transferase</fullName>
    </submittedName>
</protein>
<name>A0A7G9FQM2_9FIRM</name>
<sequence length="474" mass="50411">MSNKLTLSASDRISSLLDEASFVEVGAYVTARNTDFNMQENDTPKDGVITGYGVINGKLVYVYSQDATVLGGAIGEMHAKKIAKIYDMAMKVGAPVVGLIDCAGLRLQEATDALNAFGEVYLKQTLASGVIPQITAIFGTCGGGAALIPTLTDFTFMTAEGGKLFVNSPNALDGNYQAKLDTASAAYLSENSSLVDGVFEDDATTLANIRSLVDMLPDNNMEDAESDCTDDLNRIIPNLDGFAKDARAVLQNIADNNVFVEVKKDYAKDMVLGLIKLNGATVGCVANQAADGGELLSTSGAYIAADFVKFCDAFNIPVLTLVNAKGFVATVSNERTIADAAAKLTYAFADATVPKVTVVMGDAFGTAYTIMNSKAIGADMVYAWPCAKIGTMDPEMAVKIMYEKEIAEAADKVAFIAEKKKAYTELQSSALAAAKRGYIDDIIEPDATRKRVIAAFDMLSTKNEERPYKKHGAV</sequence>
<dbReference type="PANTHER" id="PTHR43842">
    <property type="entry name" value="PROPIONYL-COA CARBOXYLASE BETA CHAIN"/>
    <property type="match status" value="1"/>
</dbReference>
<evidence type="ECO:0000313" key="3">
    <source>
        <dbReference type="EMBL" id="QNM00854.1"/>
    </source>
</evidence>
<dbReference type="Gene3D" id="3.90.226.10">
    <property type="entry name" value="2-enoyl-CoA Hydratase, Chain A, domain 1"/>
    <property type="match status" value="2"/>
</dbReference>
<dbReference type="InterPro" id="IPR034733">
    <property type="entry name" value="AcCoA_carboxyl_beta"/>
</dbReference>
<dbReference type="Proteomes" id="UP000515819">
    <property type="component" value="Chromosome"/>
</dbReference>
<dbReference type="PROSITE" id="PS50980">
    <property type="entry name" value="COA_CT_NTER"/>
    <property type="match status" value="1"/>
</dbReference>